<dbReference type="GO" id="GO:0016579">
    <property type="term" value="P:protein deubiquitination"/>
    <property type="evidence" value="ECO:0007669"/>
    <property type="project" value="InterPro"/>
</dbReference>
<proteinExistence type="predicted"/>
<feature type="domain" description="USP" evidence="2">
    <location>
        <begin position="1"/>
        <end position="344"/>
    </location>
</feature>
<evidence type="ECO:0000313" key="3">
    <source>
        <dbReference type="EMBL" id="KAG5186084.1"/>
    </source>
</evidence>
<dbReference type="InterPro" id="IPR018200">
    <property type="entry name" value="USP_CS"/>
</dbReference>
<dbReference type="InterPro" id="IPR028889">
    <property type="entry name" value="USP"/>
</dbReference>
<evidence type="ECO:0000313" key="4">
    <source>
        <dbReference type="Proteomes" id="UP000664859"/>
    </source>
</evidence>
<dbReference type="AlphaFoldDB" id="A0A836CHU2"/>
<organism evidence="3 4">
    <name type="scientific">Tribonema minus</name>
    <dbReference type="NCBI Taxonomy" id="303371"/>
    <lineage>
        <taxon>Eukaryota</taxon>
        <taxon>Sar</taxon>
        <taxon>Stramenopiles</taxon>
        <taxon>Ochrophyta</taxon>
        <taxon>PX clade</taxon>
        <taxon>Xanthophyceae</taxon>
        <taxon>Tribonematales</taxon>
        <taxon>Tribonemataceae</taxon>
        <taxon>Tribonema</taxon>
    </lineage>
</organism>
<dbReference type="SUPFAM" id="SSF54001">
    <property type="entry name" value="Cysteine proteinases"/>
    <property type="match status" value="1"/>
</dbReference>
<feature type="compositionally biased region" description="Basic and acidic residues" evidence="1">
    <location>
        <begin position="268"/>
        <end position="280"/>
    </location>
</feature>
<protein>
    <recommendedName>
        <fullName evidence="2">USP domain-containing protein</fullName>
    </recommendedName>
</protein>
<dbReference type="GO" id="GO:0005829">
    <property type="term" value="C:cytosol"/>
    <property type="evidence" value="ECO:0007669"/>
    <property type="project" value="TreeGrafter"/>
</dbReference>
<dbReference type="PANTHER" id="PTHR24006:SF827">
    <property type="entry name" value="UBIQUITIN CARBOXYL-TERMINAL HYDROLASE 34"/>
    <property type="match status" value="1"/>
</dbReference>
<feature type="non-terminal residue" evidence="3">
    <location>
        <position position="344"/>
    </location>
</feature>
<dbReference type="Pfam" id="PF00443">
    <property type="entry name" value="UCH"/>
    <property type="match status" value="1"/>
</dbReference>
<dbReference type="Gene3D" id="3.90.70.10">
    <property type="entry name" value="Cysteine proteinases"/>
    <property type="match status" value="1"/>
</dbReference>
<keyword evidence="4" id="KW-1185">Reference proteome</keyword>
<accession>A0A836CHU2</accession>
<comment type="caution">
    <text evidence="3">The sequence shown here is derived from an EMBL/GenBank/DDBJ whole genome shotgun (WGS) entry which is preliminary data.</text>
</comment>
<feature type="region of interest" description="Disordered" evidence="1">
    <location>
        <begin position="235"/>
        <end position="280"/>
    </location>
</feature>
<reference evidence="3" key="1">
    <citation type="submission" date="2021-02" db="EMBL/GenBank/DDBJ databases">
        <title>First Annotated Genome of the Yellow-green Alga Tribonema minus.</title>
        <authorList>
            <person name="Mahan K.M."/>
        </authorList>
    </citation>
    <scope>NUCLEOTIDE SEQUENCE</scope>
    <source>
        <strain evidence="3">UTEX B ZZ1240</strain>
    </source>
</reference>
<gene>
    <name evidence="3" type="ORF">JKP88DRAFT_198229</name>
</gene>
<dbReference type="Proteomes" id="UP000664859">
    <property type="component" value="Unassembled WGS sequence"/>
</dbReference>
<dbReference type="PANTHER" id="PTHR24006">
    <property type="entry name" value="UBIQUITIN CARBOXYL-TERMINAL HYDROLASE"/>
    <property type="match status" value="1"/>
</dbReference>
<dbReference type="EMBL" id="JAFCMP010000113">
    <property type="protein sequence ID" value="KAG5186084.1"/>
    <property type="molecule type" value="Genomic_DNA"/>
</dbReference>
<dbReference type="InterPro" id="IPR038765">
    <property type="entry name" value="Papain-like_cys_pep_sf"/>
</dbReference>
<dbReference type="OrthoDB" id="289038at2759"/>
<evidence type="ECO:0000256" key="1">
    <source>
        <dbReference type="SAM" id="MobiDB-lite"/>
    </source>
</evidence>
<dbReference type="GO" id="GO:0004843">
    <property type="term" value="F:cysteine-type deubiquitinase activity"/>
    <property type="evidence" value="ECO:0007669"/>
    <property type="project" value="InterPro"/>
</dbReference>
<sequence length="344" mass="37329">MNATLQQFFMVPRFRAAVLGFDGGEAALPPAQREDAFMWQLQSLFAHLQESEKAHYNPLGFCQALRDWEGEPVDVLMQQDASEFVAMLLQQLEGRVMGTPAEAPLREAFGGVFSNELLAQGGRRSERPEPFSYVSVGVKDTRTLAGALRAFVAGETVEYRWGEGAAAATLPTLKRLAIRELPPHLLIHLKRFEFDFATMQQVKINDRFEFPLELDMRPYTTEALAERDAAAAAAAASGDGGDGGGGGGDGGGGGGGGDGGGDGGAEGQAKESDETPKRPDSYYRYQLAGVVVHMGTANSGHYYSFIRERCGARRWFEFNDNLVTEMDPADLETECFGGSRQRPA</sequence>
<dbReference type="InterPro" id="IPR001394">
    <property type="entry name" value="Peptidase_C19_UCH"/>
</dbReference>
<name>A0A836CHU2_9STRA</name>
<feature type="compositionally biased region" description="Gly residues" evidence="1">
    <location>
        <begin position="238"/>
        <end position="266"/>
    </location>
</feature>
<dbReference type="GO" id="GO:0005634">
    <property type="term" value="C:nucleus"/>
    <property type="evidence" value="ECO:0007669"/>
    <property type="project" value="TreeGrafter"/>
</dbReference>
<dbReference type="PROSITE" id="PS00973">
    <property type="entry name" value="USP_2"/>
    <property type="match status" value="1"/>
</dbReference>
<evidence type="ECO:0000259" key="2">
    <source>
        <dbReference type="PROSITE" id="PS50235"/>
    </source>
</evidence>
<dbReference type="PROSITE" id="PS50235">
    <property type="entry name" value="USP_3"/>
    <property type="match status" value="1"/>
</dbReference>
<dbReference type="InterPro" id="IPR050164">
    <property type="entry name" value="Peptidase_C19"/>
</dbReference>